<dbReference type="RefSeq" id="WP_061517847.1">
    <property type="nucleotide sequence ID" value="NZ_JRUE01000022.1"/>
</dbReference>
<comment type="caution">
    <text evidence="1">The sequence shown here is derived from an EMBL/GenBank/DDBJ whole genome shotgun (WGS) entry which is preliminary data.</text>
</comment>
<reference evidence="1 2" key="1">
    <citation type="journal article" date="2016" name="Sci. Rep.">
        <title>Genomic and phenotypic characterization of the species Acinetobacter venetianus.</title>
        <authorList>
            <person name="Fondi M."/>
            <person name="Maida I."/>
            <person name="Perrin E."/>
            <person name="Orlandini V."/>
            <person name="La Torre L."/>
            <person name="Bosi E."/>
            <person name="Negroni A."/>
            <person name="Zanaroli G."/>
            <person name="Fava F."/>
            <person name="Decorosi F."/>
            <person name="Giovannetti L."/>
            <person name="Viti C."/>
            <person name="Vaneechoutte M."/>
            <person name="Dijkshoorn L."/>
            <person name="Fani R."/>
        </authorList>
    </citation>
    <scope>NUCLEOTIDE SEQUENCE [LARGE SCALE GENOMIC DNA]</scope>
    <source>
        <strain evidence="1 2">LUH5627</strain>
    </source>
</reference>
<evidence type="ECO:0000313" key="1">
    <source>
        <dbReference type="EMBL" id="KXZ74208.1"/>
    </source>
</evidence>
<organism evidence="1 2">
    <name type="scientific">Acinetobacter venetianus</name>
    <dbReference type="NCBI Taxonomy" id="52133"/>
    <lineage>
        <taxon>Bacteria</taxon>
        <taxon>Pseudomonadati</taxon>
        <taxon>Pseudomonadota</taxon>
        <taxon>Gammaproteobacteria</taxon>
        <taxon>Moraxellales</taxon>
        <taxon>Moraxellaceae</taxon>
        <taxon>Acinetobacter</taxon>
    </lineage>
</organism>
<dbReference type="Proteomes" id="UP000075680">
    <property type="component" value="Unassembled WGS sequence"/>
</dbReference>
<accession>A0A150I3X1</accession>
<dbReference type="AlphaFoldDB" id="A0A150I3X1"/>
<gene>
    <name evidence="1" type="ORF">AVENLUH5627_00143</name>
</gene>
<proteinExistence type="predicted"/>
<dbReference type="EMBL" id="JRUE01000022">
    <property type="protein sequence ID" value="KXZ74208.1"/>
    <property type="molecule type" value="Genomic_DNA"/>
</dbReference>
<evidence type="ECO:0000313" key="2">
    <source>
        <dbReference type="Proteomes" id="UP000075680"/>
    </source>
</evidence>
<dbReference type="PATRIC" id="fig|52133.18.peg.148"/>
<name>A0A150I3X1_9GAMM</name>
<sequence>MIDNTSILALTDIIQLPEAERLQVIKDKFSAKSHDELFNLLGNVLNVAVNYAQSCDETLYLHLVTTGDMHPYAIDKLISPSFHGALNGLILAQKAPNQDVLCESCAYRCGTLANHCLSTQSDLAHALELDAVFYCHKDIENLHSPSATDHKRMKPCKGWAQHVKKHKGVAA</sequence>
<protein>
    <submittedName>
        <fullName evidence="1">Uncharacterized protein</fullName>
    </submittedName>
</protein>